<accession>A0A450XJ86</accession>
<organism evidence="2">
    <name type="scientific">Candidatus Kentrum sp. MB</name>
    <dbReference type="NCBI Taxonomy" id="2138164"/>
    <lineage>
        <taxon>Bacteria</taxon>
        <taxon>Pseudomonadati</taxon>
        <taxon>Pseudomonadota</taxon>
        <taxon>Gammaproteobacteria</taxon>
        <taxon>Candidatus Kentrum</taxon>
    </lineage>
</organism>
<dbReference type="CDD" id="cd18687">
    <property type="entry name" value="PIN_VapC-like"/>
    <property type="match status" value="1"/>
</dbReference>
<dbReference type="EMBL" id="CAADGH010000009">
    <property type="protein sequence ID" value="VFK74770.1"/>
    <property type="molecule type" value="Genomic_DNA"/>
</dbReference>
<evidence type="ECO:0000313" key="1">
    <source>
        <dbReference type="EMBL" id="VFK28055.1"/>
    </source>
</evidence>
<dbReference type="InterPro" id="IPR029060">
    <property type="entry name" value="PIN-like_dom_sf"/>
</dbReference>
<sequence length="162" mass="18339">MKSTVYIETSIISYLTARSSNDIRQAARRNSTIEWWEKSSRNFDVFVSEYVLIEAARGNPKAAEKRLNAIATIPILETTRLVRKVAESLLNFGALPRQAELDAHHIAIATAHGMEYLLTWNCRHIANAVMRPKIEIICLQAKCEPPVICTPDELMPDESMQE</sequence>
<evidence type="ECO:0000313" key="2">
    <source>
        <dbReference type="EMBL" id="VFK29383.1"/>
    </source>
</evidence>
<evidence type="ECO:0000313" key="3">
    <source>
        <dbReference type="EMBL" id="VFK74770.1"/>
    </source>
</evidence>
<gene>
    <name evidence="1" type="ORF">BECKMB1821G_GA0114241_103231</name>
    <name evidence="3" type="ORF">BECKMB1821H_GA0114242_100955</name>
    <name evidence="2" type="ORF">BECKMB1821I_GA0114274_100955</name>
</gene>
<dbReference type="EMBL" id="CAADFO010000032">
    <property type="protein sequence ID" value="VFK28055.1"/>
    <property type="molecule type" value="Genomic_DNA"/>
</dbReference>
<name>A0A450XJ86_9GAMM</name>
<dbReference type="EMBL" id="CAADFQ010000009">
    <property type="protein sequence ID" value="VFK29383.1"/>
    <property type="molecule type" value="Genomic_DNA"/>
</dbReference>
<protein>
    <submittedName>
        <fullName evidence="2">Predicted nucleic acid-binding protein, contains PIN domain</fullName>
    </submittedName>
</protein>
<proteinExistence type="predicted"/>
<dbReference type="Gene3D" id="3.40.50.1010">
    <property type="entry name" value="5'-nuclease"/>
    <property type="match status" value="1"/>
</dbReference>
<dbReference type="SUPFAM" id="SSF88723">
    <property type="entry name" value="PIN domain-like"/>
    <property type="match status" value="1"/>
</dbReference>
<reference evidence="2" key="1">
    <citation type="submission" date="2019-02" db="EMBL/GenBank/DDBJ databases">
        <authorList>
            <person name="Gruber-Vodicka R. H."/>
            <person name="Seah K. B. B."/>
        </authorList>
    </citation>
    <scope>NUCLEOTIDE SEQUENCE</scope>
    <source>
        <strain evidence="1">BECK_BZ197</strain>
        <strain evidence="3">BECK_BZ198</strain>
        <strain evidence="2">BECK_BZ199</strain>
    </source>
</reference>
<dbReference type="AlphaFoldDB" id="A0A450XJ86"/>